<keyword evidence="1" id="KW-0175">Coiled coil</keyword>
<evidence type="ECO:0000313" key="4">
    <source>
        <dbReference type="Proteomes" id="UP001140560"/>
    </source>
</evidence>
<evidence type="ECO:0000313" key="3">
    <source>
        <dbReference type="EMBL" id="KAJ4372008.1"/>
    </source>
</evidence>
<comment type="caution">
    <text evidence="3">The sequence shown here is derived from an EMBL/GenBank/DDBJ whole genome shotgun (WGS) entry which is preliminary data.</text>
</comment>
<feature type="compositionally biased region" description="Acidic residues" evidence="2">
    <location>
        <begin position="283"/>
        <end position="293"/>
    </location>
</feature>
<feature type="region of interest" description="Disordered" evidence="2">
    <location>
        <begin position="275"/>
        <end position="335"/>
    </location>
</feature>
<keyword evidence="4" id="KW-1185">Reference proteome</keyword>
<dbReference type="AlphaFoldDB" id="A0A9W9CNE5"/>
<gene>
    <name evidence="3" type="ORF">N0V83_003781</name>
</gene>
<dbReference type="Proteomes" id="UP001140560">
    <property type="component" value="Unassembled WGS sequence"/>
</dbReference>
<accession>A0A9W9CNE5</accession>
<protein>
    <submittedName>
        <fullName evidence="3">Uncharacterized protein</fullName>
    </submittedName>
</protein>
<evidence type="ECO:0000256" key="1">
    <source>
        <dbReference type="SAM" id="Coils"/>
    </source>
</evidence>
<sequence>MVSFNQICGVVLSENEAKHYLVLTRSLYNTAQFALRSNRRHNFANQTQSAGAINAAVNPSFNDEDICTAKRDVSSRHIAFYENCKDIKYRGYTYGWPQPEHRSTLWKTFSSAMDENRPLYKMRNWFAHSFGSYKTSLATEQENFNILLQEYEDILPSVKELMTKLAEGLDDNLAWVDYHRAQAYKAWYGKEKPSYAQDCEAVLLEIKQKEEERQEKERQEEAVAEAKLATFRETRDMLGCEEWVPTEDVSDEWGQSLESMDDPKWYVEYDAAGRSLQGPASDSEGETAEECAEDPQATGSWETEFTLVEGTEGLLAPSKPEDWPSTSASTRGRTGWVVRLSRGRRKSV</sequence>
<evidence type="ECO:0000256" key="2">
    <source>
        <dbReference type="SAM" id="MobiDB-lite"/>
    </source>
</evidence>
<reference evidence="3" key="1">
    <citation type="submission" date="2022-10" db="EMBL/GenBank/DDBJ databases">
        <title>Tapping the CABI collections for fungal endophytes: first genome assemblies for Collariella, Neodidymelliopsis, Ascochyta clinopodiicola, Didymella pomorum, Didymosphaeria variabile, Neocosmospora piperis and Neocucurbitaria cava.</title>
        <authorList>
            <person name="Hill R."/>
        </authorList>
    </citation>
    <scope>NUCLEOTIDE SEQUENCE</scope>
    <source>
        <strain evidence="3">IMI 356814</strain>
    </source>
</reference>
<dbReference type="OrthoDB" id="3686030at2759"/>
<proteinExistence type="predicted"/>
<organism evidence="3 4">
    <name type="scientific">Neocucurbitaria cava</name>
    <dbReference type="NCBI Taxonomy" id="798079"/>
    <lineage>
        <taxon>Eukaryota</taxon>
        <taxon>Fungi</taxon>
        <taxon>Dikarya</taxon>
        <taxon>Ascomycota</taxon>
        <taxon>Pezizomycotina</taxon>
        <taxon>Dothideomycetes</taxon>
        <taxon>Pleosporomycetidae</taxon>
        <taxon>Pleosporales</taxon>
        <taxon>Pleosporineae</taxon>
        <taxon>Cucurbitariaceae</taxon>
        <taxon>Neocucurbitaria</taxon>
    </lineage>
</organism>
<name>A0A9W9CNE5_9PLEO</name>
<feature type="coiled-coil region" evidence="1">
    <location>
        <begin position="199"/>
        <end position="229"/>
    </location>
</feature>
<dbReference type="EMBL" id="JAPEUY010000006">
    <property type="protein sequence ID" value="KAJ4372008.1"/>
    <property type="molecule type" value="Genomic_DNA"/>
</dbReference>